<dbReference type="InterPro" id="IPR050251">
    <property type="entry name" value="HpcH-HpaI_aldolase"/>
</dbReference>
<dbReference type="SUPFAM" id="SSF51621">
    <property type="entry name" value="Phosphoenolpyruvate/pyruvate domain"/>
    <property type="match status" value="1"/>
</dbReference>
<comment type="similarity">
    <text evidence="1">Belongs to the HpcH/HpaI aldolase family.</text>
</comment>
<evidence type="ECO:0000259" key="4">
    <source>
        <dbReference type="Pfam" id="PF03328"/>
    </source>
</evidence>
<sequence length="244" mass="26440">MSSTIPPDQLVLARETVRPNLVKSLMLQNRLAHSFGLRVAFSTEMPLVAKRAGYSAVLMNLEHMAMSMETMKDIAVSCLNVGITPTVVVPTCSQEWISRCLDSGAQAVIVPHVNNVEQAKMCVDASKFPPLGHRSVTMVTAMTQYTTQLSYAAIAEVVNDEVLIMPMIETKEGVENVDEIRLGIPGQYDSELFHSTVAKIAGAAEKASVDGRRVFAMAGRDLALLLAGMSKQAASMNDISTRLQ</sequence>
<proteinExistence type="inferred from homology"/>
<gene>
    <name evidence="5" type="ORF">CH35J_011060</name>
</gene>
<dbReference type="PANTHER" id="PTHR30502">
    <property type="entry name" value="2-KETO-3-DEOXY-L-RHAMNONATE ALDOLASE"/>
    <property type="match status" value="1"/>
</dbReference>
<dbReference type="GO" id="GO:0016832">
    <property type="term" value="F:aldehyde-lyase activity"/>
    <property type="evidence" value="ECO:0007669"/>
    <property type="project" value="TreeGrafter"/>
</dbReference>
<dbReference type="InterPro" id="IPR005000">
    <property type="entry name" value="Aldolase/citrate-lyase_domain"/>
</dbReference>
<accession>A0A4T0VG59</accession>
<evidence type="ECO:0000313" key="6">
    <source>
        <dbReference type="Proteomes" id="UP000305883"/>
    </source>
</evidence>
<dbReference type="Proteomes" id="UP000305883">
    <property type="component" value="Unassembled WGS sequence"/>
</dbReference>
<dbReference type="EMBL" id="MWPZ01000010">
    <property type="protein sequence ID" value="TIC90837.1"/>
    <property type="molecule type" value="Genomic_DNA"/>
</dbReference>
<dbReference type="Gene3D" id="3.20.20.60">
    <property type="entry name" value="Phosphoenolpyruvate-binding domains"/>
    <property type="match status" value="1"/>
</dbReference>
<dbReference type="GO" id="GO:0046872">
    <property type="term" value="F:metal ion binding"/>
    <property type="evidence" value="ECO:0007669"/>
    <property type="project" value="UniProtKB-KW"/>
</dbReference>
<evidence type="ECO:0000313" key="5">
    <source>
        <dbReference type="EMBL" id="TIC90837.1"/>
    </source>
</evidence>
<keyword evidence="3" id="KW-0456">Lyase</keyword>
<keyword evidence="2" id="KW-0479">Metal-binding</keyword>
<feature type="domain" description="HpcH/HpaI aldolase/citrate lyase" evidence="4">
    <location>
        <begin position="48"/>
        <end position="180"/>
    </location>
</feature>
<dbReference type="AlphaFoldDB" id="A0A4T0VG59"/>
<reference evidence="5 6" key="1">
    <citation type="journal article" date="2019" name="Genome Biol. Evol.">
        <title>Genomic Plasticity Mediated by Transposable Elements in the Plant Pathogenic Fungus Colletotrichum higginsianum.</title>
        <authorList>
            <person name="Tsushima A."/>
            <person name="Gan P."/>
            <person name="Kumakura N."/>
            <person name="Narusaka M."/>
            <person name="Takano Y."/>
            <person name="Narusaka Y."/>
            <person name="Shirasu K."/>
        </authorList>
    </citation>
    <scope>NUCLEOTIDE SEQUENCE [LARGE SCALE GENOMIC DNA]</scope>
    <source>
        <strain evidence="5 6">MAFF305635-RFP</strain>
    </source>
</reference>
<protein>
    <submittedName>
        <fullName evidence="5">2-keto-3-deoxy-L-rhamnonate aldolase</fullName>
    </submittedName>
</protein>
<evidence type="ECO:0000256" key="2">
    <source>
        <dbReference type="ARBA" id="ARBA00022723"/>
    </source>
</evidence>
<evidence type="ECO:0000256" key="3">
    <source>
        <dbReference type="ARBA" id="ARBA00023239"/>
    </source>
</evidence>
<organism evidence="5 6">
    <name type="scientific">Colletotrichum higginsianum</name>
    <dbReference type="NCBI Taxonomy" id="80884"/>
    <lineage>
        <taxon>Eukaryota</taxon>
        <taxon>Fungi</taxon>
        <taxon>Dikarya</taxon>
        <taxon>Ascomycota</taxon>
        <taxon>Pezizomycotina</taxon>
        <taxon>Sordariomycetes</taxon>
        <taxon>Hypocreomycetidae</taxon>
        <taxon>Glomerellales</taxon>
        <taxon>Glomerellaceae</taxon>
        <taxon>Colletotrichum</taxon>
        <taxon>Colletotrichum destructivum species complex</taxon>
    </lineage>
</organism>
<dbReference type="GO" id="GO:0005737">
    <property type="term" value="C:cytoplasm"/>
    <property type="evidence" value="ECO:0007669"/>
    <property type="project" value="TreeGrafter"/>
</dbReference>
<evidence type="ECO:0000256" key="1">
    <source>
        <dbReference type="ARBA" id="ARBA00005568"/>
    </source>
</evidence>
<dbReference type="InterPro" id="IPR015813">
    <property type="entry name" value="Pyrv/PenolPyrv_kinase-like_dom"/>
</dbReference>
<dbReference type="PANTHER" id="PTHR30502:SF0">
    <property type="entry name" value="PHOSPHOENOLPYRUVATE CARBOXYLASE FAMILY PROTEIN"/>
    <property type="match status" value="1"/>
</dbReference>
<dbReference type="Pfam" id="PF03328">
    <property type="entry name" value="HpcH_HpaI"/>
    <property type="match status" value="1"/>
</dbReference>
<comment type="caution">
    <text evidence="5">The sequence shown here is derived from an EMBL/GenBank/DDBJ whole genome shotgun (WGS) entry which is preliminary data.</text>
</comment>
<dbReference type="InterPro" id="IPR040442">
    <property type="entry name" value="Pyrv_kinase-like_dom_sf"/>
</dbReference>
<name>A0A4T0VG59_9PEZI</name>
<dbReference type="OrthoDB" id="2326446at2759"/>